<dbReference type="EC" id="2.1.3.15" evidence="4"/>
<feature type="binding site" evidence="4">
    <location>
        <position position="54"/>
    </location>
    <ligand>
        <name>Zn(2+)</name>
        <dbReference type="ChEBI" id="CHEBI:29105"/>
    </ligand>
</feature>
<keyword evidence="4" id="KW-0963">Cytoplasm</keyword>
<comment type="subcellular location">
    <subcellularLocation>
        <location evidence="4">Cytoplasm</location>
    </subcellularLocation>
</comment>
<keyword evidence="4" id="KW-0479">Metal-binding</keyword>
<evidence type="ECO:0000256" key="1">
    <source>
        <dbReference type="ARBA" id="ARBA00022516"/>
    </source>
</evidence>
<keyword evidence="4" id="KW-0863">Zinc-finger</keyword>
<feature type="binding site" evidence="4">
    <location>
        <position position="57"/>
    </location>
    <ligand>
        <name>Zn(2+)</name>
        <dbReference type="ChEBI" id="CHEBI:29105"/>
    </ligand>
</feature>
<feature type="domain" description="CoA carboxyltransferase N-terminal" evidence="5">
    <location>
        <begin position="31"/>
        <end position="288"/>
    </location>
</feature>
<evidence type="ECO:0000256" key="2">
    <source>
        <dbReference type="ARBA" id="ARBA00022679"/>
    </source>
</evidence>
<comment type="catalytic activity">
    <reaction evidence="4">
        <text>N(6)-carboxybiotinyl-L-lysyl-[protein] + acetyl-CoA = N(6)-biotinyl-L-lysyl-[protein] + malonyl-CoA</text>
        <dbReference type="Rhea" id="RHEA:54728"/>
        <dbReference type="Rhea" id="RHEA-COMP:10505"/>
        <dbReference type="Rhea" id="RHEA-COMP:10506"/>
        <dbReference type="ChEBI" id="CHEBI:57288"/>
        <dbReference type="ChEBI" id="CHEBI:57384"/>
        <dbReference type="ChEBI" id="CHEBI:83144"/>
        <dbReference type="ChEBI" id="CHEBI:83145"/>
        <dbReference type="EC" id="2.1.3.15"/>
    </reaction>
</comment>
<comment type="subunit">
    <text evidence="4">Acetyl-CoA carboxylase is a heterohexamer composed of biotin carboxyl carrier protein (AccB), biotin carboxylase (AccC) and two subunits each of ACCase subunit alpha (AccA) and ACCase subunit beta (AccD).</text>
</comment>
<evidence type="ECO:0000256" key="3">
    <source>
        <dbReference type="ARBA" id="ARBA00023098"/>
    </source>
</evidence>
<dbReference type="InterPro" id="IPR034733">
    <property type="entry name" value="AcCoA_carboxyl_beta"/>
</dbReference>
<comment type="similarity">
    <text evidence="4">Belongs to the AccD/PCCB family.</text>
</comment>
<dbReference type="EMBL" id="JACRTD010000007">
    <property type="protein sequence ID" value="MBC8585933.1"/>
    <property type="molecule type" value="Genomic_DNA"/>
</dbReference>
<evidence type="ECO:0000313" key="6">
    <source>
        <dbReference type="EMBL" id="MBC8585933.1"/>
    </source>
</evidence>
<keyword evidence="4" id="KW-0275">Fatty acid biosynthesis</keyword>
<comment type="pathway">
    <text evidence="4">Lipid metabolism; malonyl-CoA biosynthesis; malonyl-CoA from acetyl-CoA: step 1/1.</text>
</comment>
<dbReference type="AlphaFoldDB" id="A0A926EM18"/>
<dbReference type="RefSeq" id="WP_262395641.1">
    <property type="nucleotide sequence ID" value="NZ_JACRTD010000007.1"/>
</dbReference>
<keyword evidence="4" id="KW-0276">Fatty acid metabolism</keyword>
<evidence type="ECO:0000313" key="7">
    <source>
        <dbReference type="Proteomes" id="UP000623678"/>
    </source>
</evidence>
<dbReference type="Pfam" id="PF01039">
    <property type="entry name" value="Carboxyl_trans"/>
    <property type="match status" value="1"/>
</dbReference>
<reference evidence="6" key="1">
    <citation type="submission" date="2020-08" db="EMBL/GenBank/DDBJ databases">
        <title>Genome public.</title>
        <authorList>
            <person name="Liu C."/>
            <person name="Sun Q."/>
        </authorList>
    </citation>
    <scope>NUCLEOTIDE SEQUENCE</scope>
    <source>
        <strain evidence="6">NSJ-64</strain>
    </source>
</reference>
<dbReference type="InterPro" id="IPR000438">
    <property type="entry name" value="Acetyl_CoA_COase_Trfase_b_su"/>
</dbReference>
<organism evidence="6 7">
    <name type="scientific">Youxingia wuxianensis</name>
    <dbReference type="NCBI Taxonomy" id="2763678"/>
    <lineage>
        <taxon>Bacteria</taxon>
        <taxon>Bacillati</taxon>
        <taxon>Bacillota</taxon>
        <taxon>Clostridia</taxon>
        <taxon>Eubacteriales</taxon>
        <taxon>Oscillospiraceae</taxon>
        <taxon>Youxingia</taxon>
    </lineage>
</organism>
<dbReference type="PANTHER" id="PTHR42995">
    <property type="entry name" value="ACETYL-COENZYME A CARBOXYLASE CARBOXYL TRANSFERASE SUBUNIT BETA, CHLOROPLASTIC"/>
    <property type="match status" value="1"/>
</dbReference>
<dbReference type="NCBIfam" id="TIGR00515">
    <property type="entry name" value="accD"/>
    <property type="match status" value="1"/>
</dbReference>
<dbReference type="HAMAP" id="MF_01395">
    <property type="entry name" value="AcetylCoA_CT_beta"/>
    <property type="match status" value="1"/>
</dbReference>
<dbReference type="InterPro" id="IPR029045">
    <property type="entry name" value="ClpP/crotonase-like_dom_sf"/>
</dbReference>
<dbReference type="GO" id="GO:0005524">
    <property type="term" value="F:ATP binding"/>
    <property type="evidence" value="ECO:0007669"/>
    <property type="project" value="UniProtKB-KW"/>
</dbReference>
<dbReference type="PROSITE" id="PS50980">
    <property type="entry name" value="COA_CT_NTER"/>
    <property type="match status" value="1"/>
</dbReference>
<name>A0A926EM18_9FIRM</name>
<keyword evidence="7" id="KW-1185">Reference proteome</keyword>
<dbReference type="Proteomes" id="UP000623678">
    <property type="component" value="Unassembled WGS sequence"/>
</dbReference>
<dbReference type="PANTHER" id="PTHR42995:SF5">
    <property type="entry name" value="ACETYL-COENZYME A CARBOXYLASE CARBOXYL TRANSFERASE SUBUNIT BETA, CHLOROPLASTIC"/>
    <property type="match status" value="1"/>
</dbReference>
<comment type="cofactor">
    <cofactor evidence="4">
        <name>Zn(2+)</name>
        <dbReference type="ChEBI" id="CHEBI:29105"/>
    </cofactor>
    <text evidence="4">Binds 1 zinc ion per subunit.</text>
</comment>
<gene>
    <name evidence="4" type="primary">accD</name>
    <name evidence="6" type="ORF">H8705_10085</name>
</gene>
<protein>
    <recommendedName>
        <fullName evidence="4">Acetyl-coenzyme A carboxylase carboxyl transferase subunit beta</fullName>
        <shortName evidence="4">ACCase subunit beta</shortName>
        <shortName evidence="4">Acetyl-CoA carboxylase carboxyltransferase subunit beta</shortName>
        <ecNumber evidence="4">2.1.3.15</ecNumber>
    </recommendedName>
</protein>
<dbReference type="GO" id="GO:0003989">
    <property type="term" value="F:acetyl-CoA carboxylase activity"/>
    <property type="evidence" value="ECO:0007669"/>
    <property type="project" value="InterPro"/>
</dbReference>
<dbReference type="InterPro" id="IPR011762">
    <property type="entry name" value="COA_CT_N"/>
</dbReference>
<feature type="binding site" evidence="4">
    <location>
        <position position="35"/>
    </location>
    <ligand>
        <name>Zn(2+)</name>
        <dbReference type="ChEBI" id="CHEBI:29105"/>
    </ligand>
</feature>
<comment type="caution">
    <text evidence="6">The sequence shown here is derived from an EMBL/GenBank/DDBJ whole genome shotgun (WGS) entry which is preliminary data.</text>
</comment>
<dbReference type="GO" id="GO:0006633">
    <property type="term" value="P:fatty acid biosynthetic process"/>
    <property type="evidence" value="ECO:0007669"/>
    <property type="project" value="UniProtKB-KW"/>
</dbReference>
<keyword evidence="4" id="KW-0862">Zinc</keyword>
<sequence>MLEDLFSKVKARVTFETQADKKNTMNIPENLMFKCPRCSHVEFMDSFVMNNKVCSGCGYHSRLTAQERLELTADNFTFREYDPGMKSVNPIGFDGYTEKAHRLRRKTGLRDAVVTGECTIMGNPCALGVMDTRFMMASMGSVVGEKITRMFERATEKNLPVVLFAASGGARMQEGIVSLMQMAKTSGAVGRHSQKGLLYITVLTDPTTGGVTASFASLGDIIIAEPKVLVGFAGRRVIEGTIRQRLPDNFQSAEFLLEHGFVDMIVERGQLRKTIGALLSLHDKGEEV</sequence>
<feature type="zinc finger region" description="C4-type" evidence="4">
    <location>
        <begin position="35"/>
        <end position="57"/>
    </location>
</feature>
<keyword evidence="2 4" id="KW-0808">Transferase</keyword>
<comment type="function">
    <text evidence="4">Component of the acetyl coenzyme A carboxylase (ACC) complex. Biotin carboxylase (BC) catalyzes the carboxylation of biotin on its carrier protein (BCCP) and then the CO(2) group is transferred by the transcarboxylase to acetyl-CoA to form malonyl-CoA.</text>
</comment>
<dbReference type="GO" id="GO:0009317">
    <property type="term" value="C:acetyl-CoA carboxylase complex"/>
    <property type="evidence" value="ECO:0007669"/>
    <property type="project" value="InterPro"/>
</dbReference>
<keyword evidence="4" id="KW-0067">ATP-binding</keyword>
<dbReference type="GO" id="GO:0008270">
    <property type="term" value="F:zinc ion binding"/>
    <property type="evidence" value="ECO:0007669"/>
    <property type="project" value="UniProtKB-UniRule"/>
</dbReference>
<keyword evidence="6" id="KW-0436">Ligase</keyword>
<evidence type="ECO:0000259" key="5">
    <source>
        <dbReference type="PROSITE" id="PS50980"/>
    </source>
</evidence>
<dbReference type="PRINTS" id="PR01070">
    <property type="entry name" value="ACCCTRFRASEB"/>
</dbReference>
<keyword evidence="3 4" id="KW-0443">Lipid metabolism</keyword>
<dbReference type="GO" id="GO:2001295">
    <property type="term" value="P:malonyl-CoA biosynthetic process"/>
    <property type="evidence" value="ECO:0007669"/>
    <property type="project" value="UniProtKB-UniRule"/>
</dbReference>
<keyword evidence="1 4" id="KW-0444">Lipid biosynthesis</keyword>
<evidence type="ECO:0000256" key="4">
    <source>
        <dbReference type="HAMAP-Rule" id="MF_01395"/>
    </source>
</evidence>
<dbReference type="GO" id="GO:0016743">
    <property type="term" value="F:carboxyl- or carbamoyltransferase activity"/>
    <property type="evidence" value="ECO:0007669"/>
    <property type="project" value="UniProtKB-UniRule"/>
</dbReference>
<keyword evidence="4" id="KW-0547">Nucleotide-binding</keyword>
<dbReference type="SUPFAM" id="SSF52096">
    <property type="entry name" value="ClpP/crotonase"/>
    <property type="match status" value="1"/>
</dbReference>
<dbReference type="Gene3D" id="3.90.226.10">
    <property type="entry name" value="2-enoyl-CoA Hydratase, Chain A, domain 1"/>
    <property type="match status" value="1"/>
</dbReference>
<accession>A0A926EM18</accession>
<proteinExistence type="inferred from homology"/>
<feature type="binding site" evidence="4">
    <location>
        <position position="38"/>
    </location>
    <ligand>
        <name>Zn(2+)</name>
        <dbReference type="ChEBI" id="CHEBI:29105"/>
    </ligand>
</feature>